<dbReference type="InterPro" id="IPR020904">
    <property type="entry name" value="Sc_DH/Rdtase_CS"/>
</dbReference>
<dbReference type="Proteomes" id="UP001500121">
    <property type="component" value="Unassembled WGS sequence"/>
</dbReference>
<dbReference type="PRINTS" id="PR00081">
    <property type="entry name" value="GDHRDH"/>
</dbReference>
<dbReference type="PANTHER" id="PTHR43669">
    <property type="entry name" value="5-KETO-D-GLUCONATE 5-REDUCTASE"/>
    <property type="match status" value="1"/>
</dbReference>
<keyword evidence="2" id="KW-0560">Oxidoreductase</keyword>
<name>A0ABP8ZHP9_9MICO</name>
<evidence type="ECO:0000313" key="3">
    <source>
        <dbReference type="EMBL" id="GAA4756919.1"/>
    </source>
</evidence>
<dbReference type="SUPFAM" id="SSF51735">
    <property type="entry name" value="NAD(P)-binding Rossmann-fold domains"/>
    <property type="match status" value="1"/>
</dbReference>
<evidence type="ECO:0000256" key="2">
    <source>
        <dbReference type="ARBA" id="ARBA00023002"/>
    </source>
</evidence>
<dbReference type="InterPro" id="IPR002347">
    <property type="entry name" value="SDR_fam"/>
</dbReference>
<comment type="similarity">
    <text evidence="1">Belongs to the short-chain dehydrogenases/reductases (SDR) family.</text>
</comment>
<sequence>MLHGRDAEALARETDALTADGASVSSAAFDVTEEDAVEHGVARVLERVGAIDVLVNNAGVQSRAPFTEFPTAEWHRLVATNLTSAFLVSRAVARGMQQRGRGKIIHIGSVQFMLGRPGITPYAATKGGIAMLTRGMCADLGPSGIQVNAIAPGYFATDLTAPLVADPDFSDWVERRTPAGRWGRVDELIGAAVFLSSRASDFVNGQVLTVDGGMTAVV</sequence>
<dbReference type="Pfam" id="PF13561">
    <property type="entry name" value="adh_short_C2"/>
    <property type="match status" value="1"/>
</dbReference>
<dbReference type="PRINTS" id="PR00080">
    <property type="entry name" value="SDRFAMILY"/>
</dbReference>
<accession>A0ABP8ZHP9</accession>
<proteinExistence type="inferred from homology"/>
<comment type="caution">
    <text evidence="3">The sequence shown here is derived from an EMBL/GenBank/DDBJ whole genome shotgun (WGS) entry which is preliminary data.</text>
</comment>
<dbReference type="Gene3D" id="3.40.50.720">
    <property type="entry name" value="NAD(P)-binding Rossmann-like Domain"/>
    <property type="match status" value="1"/>
</dbReference>
<reference evidence="4" key="1">
    <citation type="journal article" date="2019" name="Int. J. Syst. Evol. Microbiol.">
        <title>The Global Catalogue of Microorganisms (GCM) 10K type strain sequencing project: providing services to taxonomists for standard genome sequencing and annotation.</title>
        <authorList>
            <consortium name="The Broad Institute Genomics Platform"/>
            <consortium name="The Broad Institute Genome Sequencing Center for Infectious Disease"/>
            <person name="Wu L."/>
            <person name="Ma J."/>
        </authorList>
    </citation>
    <scope>NUCLEOTIDE SEQUENCE [LARGE SCALE GENOMIC DNA]</scope>
    <source>
        <strain evidence="4">JCM 19015</strain>
    </source>
</reference>
<dbReference type="PROSITE" id="PS00061">
    <property type="entry name" value="ADH_SHORT"/>
    <property type="match status" value="1"/>
</dbReference>
<gene>
    <name evidence="3" type="ORF">GCM10025783_32880</name>
</gene>
<dbReference type="PANTHER" id="PTHR43669:SF14">
    <property type="entry name" value="OXIDOREDUCTASE"/>
    <property type="match status" value="1"/>
</dbReference>
<keyword evidence="4" id="KW-1185">Reference proteome</keyword>
<evidence type="ECO:0000313" key="4">
    <source>
        <dbReference type="Proteomes" id="UP001500121"/>
    </source>
</evidence>
<organism evidence="3 4">
    <name type="scientific">Amnibacterium soli</name>
    <dbReference type="NCBI Taxonomy" id="1282736"/>
    <lineage>
        <taxon>Bacteria</taxon>
        <taxon>Bacillati</taxon>
        <taxon>Actinomycetota</taxon>
        <taxon>Actinomycetes</taxon>
        <taxon>Micrococcales</taxon>
        <taxon>Microbacteriaceae</taxon>
        <taxon>Amnibacterium</taxon>
    </lineage>
</organism>
<dbReference type="InterPro" id="IPR036291">
    <property type="entry name" value="NAD(P)-bd_dom_sf"/>
</dbReference>
<dbReference type="EMBL" id="BAABLP010000010">
    <property type="protein sequence ID" value="GAA4756919.1"/>
    <property type="molecule type" value="Genomic_DNA"/>
</dbReference>
<evidence type="ECO:0000256" key="1">
    <source>
        <dbReference type="ARBA" id="ARBA00006484"/>
    </source>
</evidence>
<protein>
    <submittedName>
        <fullName evidence="3">SDR family oxidoreductase</fullName>
    </submittedName>
</protein>